<sequence>MKKFLLLATSLLLVLSVLTAFEAKAASALPSSMNKHVVPVSKMELPQKTVIGFGEATHGNKQFTTLKLDVFRQLVEKHGYRAFAIEGDFGGGQKVDAYISGGSGTAQEAAKALGFAIYNTEEMAALLSWMRAYNEQRADRDRIRFYGFDMQRYDQNKQALFAYLQKVDPPLAATYEKALAALTDQTLSEQQPAKEGLPHIQSLLGRMKANKAAYTAKSSEKDYELALAFAESIRQNAILHGTNVNYGSARDRYMAERVMWILALEKKHYGRERLFITGHNGHIEKTSTTTGVATCMGAYLAKALGDQYYAIGSEFYESAFLAKDATTDERKLFAVKNAGDHRLAVLFARTNLPDGFLDFAKTRQDADFYAYVNRPQPISAIGDVFSGWYASIENMYTLQMVPAKAFDALVFVRTATPSVMLAD</sequence>
<dbReference type="Gene3D" id="3.30.1870.10">
    <property type="entry name" value="EreA-like, domain 2"/>
    <property type="match status" value="1"/>
</dbReference>
<dbReference type="Proteomes" id="UP000276178">
    <property type="component" value="Unassembled WGS sequence"/>
</dbReference>
<reference evidence="2 5" key="2">
    <citation type="submission" date="2019-06" db="EMBL/GenBank/DDBJ databases">
        <title>Whole genome shotgun sequence of Brevibacillus agri NBRC 15538.</title>
        <authorList>
            <person name="Hosoyama A."/>
            <person name="Uohara A."/>
            <person name="Ohji S."/>
            <person name="Ichikawa N."/>
        </authorList>
    </citation>
    <scope>NUCLEOTIDE SEQUENCE [LARGE SCALE GENOMIC DNA]</scope>
    <source>
        <strain evidence="2 5">NBRC 15538</strain>
    </source>
</reference>
<evidence type="ECO:0000256" key="1">
    <source>
        <dbReference type="SAM" id="SignalP"/>
    </source>
</evidence>
<dbReference type="EMBL" id="BJOD01000012">
    <property type="protein sequence ID" value="GED25397.1"/>
    <property type="molecule type" value="Genomic_DNA"/>
</dbReference>
<reference evidence="3 4" key="1">
    <citation type="submission" date="2018-10" db="EMBL/GenBank/DDBJ databases">
        <title>Phylogenomics of Brevibacillus.</title>
        <authorList>
            <person name="Dunlap C."/>
        </authorList>
    </citation>
    <scope>NUCLEOTIDE SEQUENCE [LARGE SCALE GENOMIC DNA]</scope>
    <source>
        <strain evidence="3 4">NRRL NRS 1219</strain>
    </source>
</reference>
<feature type="chain" id="PRO_5017969077" evidence="1">
    <location>
        <begin position="26"/>
        <end position="423"/>
    </location>
</feature>
<dbReference type="RefSeq" id="WP_026557032.1">
    <property type="nucleotide sequence ID" value="NZ_BJOD01000012.1"/>
</dbReference>
<evidence type="ECO:0000313" key="5">
    <source>
        <dbReference type="Proteomes" id="UP000317180"/>
    </source>
</evidence>
<keyword evidence="5" id="KW-1185">Reference proteome</keyword>
<dbReference type="InterPro" id="IPR052036">
    <property type="entry name" value="Hydrolase/PRTase-associated"/>
</dbReference>
<dbReference type="Proteomes" id="UP000317180">
    <property type="component" value="Unassembled WGS sequence"/>
</dbReference>
<evidence type="ECO:0000313" key="3">
    <source>
        <dbReference type="EMBL" id="RNB58208.1"/>
    </source>
</evidence>
<dbReference type="Pfam" id="PF05139">
    <property type="entry name" value="Erythro_esteras"/>
    <property type="match status" value="1"/>
</dbReference>
<name>A0A3M8B438_9BACL</name>
<comment type="caution">
    <text evidence="3">The sequence shown here is derived from an EMBL/GenBank/DDBJ whole genome shotgun (WGS) entry which is preliminary data.</text>
</comment>
<dbReference type="Gene3D" id="3.40.1660.10">
    <property type="entry name" value="EreA-like (biosynthetic domain)"/>
    <property type="match status" value="1"/>
</dbReference>
<keyword evidence="1" id="KW-0732">Signal</keyword>
<accession>A0A3M8B438</accession>
<dbReference type="Gene3D" id="1.20.1440.30">
    <property type="entry name" value="Biosynthetic Protein domain"/>
    <property type="match status" value="1"/>
</dbReference>
<organism evidence="3 4">
    <name type="scientific">Brevibacillus agri</name>
    <dbReference type="NCBI Taxonomy" id="51101"/>
    <lineage>
        <taxon>Bacteria</taxon>
        <taxon>Bacillati</taxon>
        <taxon>Bacillota</taxon>
        <taxon>Bacilli</taxon>
        <taxon>Bacillales</taxon>
        <taxon>Paenibacillaceae</taxon>
        <taxon>Brevibacillus</taxon>
    </lineage>
</organism>
<feature type="signal peptide" evidence="1">
    <location>
        <begin position="1"/>
        <end position="25"/>
    </location>
</feature>
<dbReference type="PANTHER" id="PTHR31299">
    <property type="entry name" value="ESTERASE, PUTATIVE (AFU_ORTHOLOGUE AFUA_1G05850)-RELATED"/>
    <property type="match status" value="1"/>
</dbReference>
<dbReference type="SUPFAM" id="SSF159501">
    <property type="entry name" value="EreA/ChaN-like"/>
    <property type="match status" value="1"/>
</dbReference>
<dbReference type="GeneID" id="82812188"/>
<dbReference type="OrthoDB" id="9810066at2"/>
<gene>
    <name evidence="2" type="ORF">BAG01nite_14990</name>
    <name evidence="3" type="ORF">EB820_05520</name>
</gene>
<dbReference type="CDD" id="cd14728">
    <property type="entry name" value="Ere-like"/>
    <property type="match status" value="1"/>
</dbReference>
<evidence type="ECO:0000313" key="2">
    <source>
        <dbReference type="EMBL" id="GED25397.1"/>
    </source>
</evidence>
<dbReference type="InterPro" id="IPR007815">
    <property type="entry name" value="Emycin_Estase"/>
</dbReference>
<dbReference type="EMBL" id="RHHN01000018">
    <property type="protein sequence ID" value="RNB58208.1"/>
    <property type="molecule type" value="Genomic_DNA"/>
</dbReference>
<proteinExistence type="predicted"/>
<dbReference type="PANTHER" id="PTHR31299:SF0">
    <property type="entry name" value="ESTERASE, PUTATIVE (AFU_ORTHOLOGUE AFUA_1G05850)-RELATED"/>
    <property type="match status" value="1"/>
</dbReference>
<evidence type="ECO:0000313" key="4">
    <source>
        <dbReference type="Proteomes" id="UP000276178"/>
    </source>
</evidence>
<protein>
    <submittedName>
        <fullName evidence="2 3">Erythromycin esterase</fullName>
    </submittedName>
</protein>
<dbReference type="AlphaFoldDB" id="A0A3M8B438"/>
<dbReference type="GO" id="GO:0046677">
    <property type="term" value="P:response to antibiotic"/>
    <property type="evidence" value="ECO:0007669"/>
    <property type="project" value="InterPro"/>
</dbReference>